<organism evidence="1 2">
    <name type="scientific">Polysphondylium violaceum</name>
    <dbReference type="NCBI Taxonomy" id="133409"/>
    <lineage>
        <taxon>Eukaryota</taxon>
        <taxon>Amoebozoa</taxon>
        <taxon>Evosea</taxon>
        <taxon>Eumycetozoa</taxon>
        <taxon>Dictyostelia</taxon>
        <taxon>Dictyosteliales</taxon>
        <taxon>Dictyosteliaceae</taxon>
        <taxon>Polysphondylium</taxon>
    </lineage>
</organism>
<evidence type="ECO:0000313" key="1">
    <source>
        <dbReference type="EMBL" id="KAF2068155.1"/>
    </source>
</evidence>
<comment type="caution">
    <text evidence="1">The sequence shown here is derived from an EMBL/GenBank/DDBJ whole genome shotgun (WGS) entry which is preliminary data.</text>
</comment>
<proteinExistence type="predicted"/>
<gene>
    <name evidence="1" type="ORF">CYY_010518</name>
</gene>
<sequence length="201" mass="22335">MNLVSGPLAFYPQYYSKNICTAFMTISSIQLNTPTIVNFNPSISQNVNIALNTPYTKDPFLGSIDTIASVGTSSFNFIMNYKDNVNMNPFFLLLRQRPTLQGNQVDGTFLFFLNYKGSNYYDSNVDSDYQFSVFENNNQVVKATVHGTSVKGSQVVFLTDTSGVAAVPSDPNAAYLKMVYTMKSVSMILETILQLFLPILS</sequence>
<name>A0A8J4PJ56_9MYCE</name>
<dbReference type="AlphaFoldDB" id="A0A8J4PJ56"/>
<dbReference type="Proteomes" id="UP000695562">
    <property type="component" value="Unassembled WGS sequence"/>
</dbReference>
<reference evidence="1" key="1">
    <citation type="submission" date="2020-01" db="EMBL/GenBank/DDBJ databases">
        <title>Development of genomics and gene disruption for Polysphondylium violaceum indicates a role for the polyketide synthase stlB in stalk morphogenesis.</title>
        <authorList>
            <person name="Narita B."/>
            <person name="Kawabe Y."/>
            <person name="Kin K."/>
            <person name="Saito T."/>
            <person name="Gibbs R."/>
            <person name="Kuspa A."/>
            <person name="Muzny D."/>
            <person name="Queller D."/>
            <person name="Richards S."/>
            <person name="Strassman J."/>
            <person name="Sucgang R."/>
            <person name="Worley K."/>
            <person name="Schaap P."/>
        </authorList>
    </citation>
    <scope>NUCLEOTIDE SEQUENCE</scope>
    <source>
        <strain evidence="1">QSvi11</strain>
    </source>
</reference>
<evidence type="ECO:0000313" key="2">
    <source>
        <dbReference type="Proteomes" id="UP000695562"/>
    </source>
</evidence>
<dbReference type="EMBL" id="AJWJ01001167">
    <property type="protein sequence ID" value="KAF2068155.1"/>
    <property type="molecule type" value="Genomic_DNA"/>
</dbReference>
<protein>
    <submittedName>
        <fullName evidence="1">Uncharacterized protein</fullName>
    </submittedName>
</protein>
<keyword evidence="2" id="KW-1185">Reference proteome</keyword>
<accession>A0A8J4PJ56</accession>